<dbReference type="EMBL" id="AHHD01000408">
    <property type="protein sequence ID" value="EKG13564.1"/>
    <property type="molecule type" value="Genomic_DNA"/>
</dbReference>
<evidence type="ECO:0000313" key="2">
    <source>
        <dbReference type="Proteomes" id="UP000007129"/>
    </source>
</evidence>
<accession>K2RTT4</accession>
<protein>
    <submittedName>
        <fullName evidence="1">Uncharacterized protein</fullName>
    </submittedName>
</protein>
<comment type="caution">
    <text evidence="1">The sequence shown here is derived from an EMBL/GenBank/DDBJ whole genome shotgun (WGS) entry which is preliminary data.</text>
</comment>
<proteinExistence type="predicted"/>
<dbReference type="Proteomes" id="UP000007129">
    <property type="component" value="Unassembled WGS sequence"/>
</dbReference>
<organism evidence="1 2">
    <name type="scientific">Macrophomina phaseolina (strain MS6)</name>
    <name type="common">Charcoal rot fungus</name>
    <dbReference type="NCBI Taxonomy" id="1126212"/>
    <lineage>
        <taxon>Eukaryota</taxon>
        <taxon>Fungi</taxon>
        <taxon>Dikarya</taxon>
        <taxon>Ascomycota</taxon>
        <taxon>Pezizomycotina</taxon>
        <taxon>Dothideomycetes</taxon>
        <taxon>Dothideomycetes incertae sedis</taxon>
        <taxon>Botryosphaeriales</taxon>
        <taxon>Botryosphaeriaceae</taxon>
        <taxon>Macrophomina</taxon>
    </lineage>
</organism>
<dbReference type="AlphaFoldDB" id="K2RTT4"/>
<gene>
    <name evidence="1" type="ORF">MPH_09328</name>
</gene>
<evidence type="ECO:0000313" key="1">
    <source>
        <dbReference type="EMBL" id="EKG13564.1"/>
    </source>
</evidence>
<dbReference type="HOGENOM" id="CLU_2203238_0_0_1"/>
<name>K2RTT4_MACPH</name>
<dbReference type="VEuPathDB" id="FungiDB:MPH_09328"/>
<reference evidence="1 2" key="1">
    <citation type="journal article" date="2012" name="BMC Genomics">
        <title>Tools to kill: Genome of one of the most destructive plant pathogenic fungi Macrophomina phaseolina.</title>
        <authorList>
            <person name="Islam M.S."/>
            <person name="Haque M.S."/>
            <person name="Islam M.M."/>
            <person name="Emdad E.M."/>
            <person name="Halim A."/>
            <person name="Hossen Q.M.M."/>
            <person name="Hossain M.Z."/>
            <person name="Ahmed B."/>
            <person name="Rahim S."/>
            <person name="Rahman M.S."/>
            <person name="Alam M.M."/>
            <person name="Hou S."/>
            <person name="Wan X."/>
            <person name="Saito J.A."/>
            <person name="Alam M."/>
        </authorList>
    </citation>
    <scope>NUCLEOTIDE SEQUENCE [LARGE SCALE GENOMIC DNA]</scope>
    <source>
        <strain evidence="1 2">MS6</strain>
    </source>
</reference>
<feature type="non-terminal residue" evidence="1">
    <location>
        <position position="1"/>
    </location>
</feature>
<sequence length="108" mass="12573">DICLFHSRATYPVLCKMPCDICYFDFKKSFSPTKDEARKHSEAYGNLWLNLSDANVTKAISRGCWTCRMVRDAVLPFNRNLPGEWHCRHNDLGYRLACMKCATSWQFV</sequence>
<dbReference type="InParanoid" id="K2RTT4"/>